<dbReference type="Pfam" id="PF00090">
    <property type="entry name" value="TSP_1"/>
    <property type="match status" value="1"/>
</dbReference>
<dbReference type="InterPro" id="IPR000884">
    <property type="entry name" value="TSP1_rpt"/>
</dbReference>
<dbReference type="Gene3D" id="2.60.120.260">
    <property type="entry name" value="Galactose-binding domain-like"/>
    <property type="match status" value="2"/>
</dbReference>
<dbReference type="SUPFAM" id="SSF49785">
    <property type="entry name" value="Galactose-binding domain-like"/>
    <property type="match status" value="2"/>
</dbReference>
<dbReference type="InterPro" id="IPR008979">
    <property type="entry name" value="Galactose-bd-like_sf"/>
</dbReference>
<feature type="domain" description="F5/8 type C" evidence="1">
    <location>
        <begin position="226"/>
        <end position="379"/>
    </location>
</feature>
<evidence type="ECO:0000313" key="2">
    <source>
        <dbReference type="EMBL" id="KAJ7379247.1"/>
    </source>
</evidence>
<gene>
    <name evidence="2" type="ORF">OS493_017756</name>
</gene>
<dbReference type="FunFam" id="2.60.120.260:FF:000016">
    <property type="entry name" value="Contactin-associated protein-like 4 isoform 1"/>
    <property type="match status" value="1"/>
</dbReference>
<dbReference type="PROSITE" id="PS01285">
    <property type="entry name" value="FA58C_1"/>
    <property type="match status" value="2"/>
</dbReference>
<name>A0A9W9ZCP2_9CNID</name>
<dbReference type="PANTHER" id="PTHR24543:SF325">
    <property type="entry name" value="F5_8 TYPE C DOMAIN-CONTAINING PROTEIN"/>
    <property type="match status" value="1"/>
</dbReference>
<comment type="caution">
    <text evidence="2">The sequence shown here is derived from an EMBL/GenBank/DDBJ whole genome shotgun (WGS) entry which is preliminary data.</text>
</comment>
<organism evidence="2 3">
    <name type="scientific">Desmophyllum pertusum</name>
    <dbReference type="NCBI Taxonomy" id="174260"/>
    <lineage>
        <taxon>Eukaryota</taxon>
        <taxon>Metazoa</taxon>
        <taxon>Cnidaria</taxon>
        <taxon>Anthozoa</taxon>
        <taxon>Hexacorallia</taxon>
        <taxon>Scleractinia</taxon>
        <taxon>Caryophylliina</taxon>
        <taxon>Caryophylliidae</taxon>
        <taxon>Desmophyllum</taxon>
    </lineage>
</organism>
<dbReference type="PROSITE" id="PS50092">
    <property type="entry name" value="TSP1"/>
    <property type="match status" value="2"/>
</dbReference>
<dbReference type="SMART" id="SM00209">
    <property type="entry name" value="TSP1"/>
    <property type="match status" value="2"/>
</dbReference>
<dbReference type="PROSITE" id="PS01286">
    <property type="entry name" value="FA58C_2"/>
    <property type="match status" value="1"/>
</dbReference>
<reference evidence="2" key="1">
    <citation type="submission" date="2023-01" db="EMBL/GenBank/DDBJ databases">
        <title>Genome assembly of the deep-sea coral Lophelia pertusa.</title>
        <authorList>
            <person name="Herrera S."/>
            <person name="Cordes E."/>
        </authorList>
    </citation>
    <scope>NUCLEOTIDE SEQUENCE</scope>
    <source>
        <strain evidence="2">USNM1676648</strain>
        <tissue evidence="2">Polyp</tissue>
    </source>
</reference>
<evidence type="ECO:0000259" key="1">
    <source>
        <dbReference type="PROSITE" id="PS50022"/>
    </source>
</evidence>
<dbReference type="InterPro" id="IPR000421">
    <property type="entry name" value="FA58C"/>
</dbReference>
<accession>A0A9W9ZCP2</accession>
<dbReference type="OrthoDB" id="2121828at2759"/>
<protein>
    <recommendedName>
        <fullName evidence="1">F5/8 type C domain-containing protein</fullName>
    </recommendedName>
</protein>
<dbReference type="PANTHER" id="PTHR24543">
    <property type="entry name" value="MULTICOPPER OXIDASE-RELATED"/>
    <property type="match status" value="1"/>
</dbReference>
<evidence type="ECO:0000313" key="3">
    <source>
        <dbReference type="Proteomes" id="UP001163046"/>
    </source>
</evidence>
<dbReference type="SUPFAM" id="SSF82895">
    <property type="entry name" value="TSP-1 type 1 repeat"/>
    <property type="match status" value="2"/>
</dbReference>
<dbReference type="AlphaFoldDB" id="A0A9W9ZCP2"/>
<dbReference type="Proteomes" id="UP001163046">
    <property type="component" value="Unassembled WGS sequence"/>
</dbReference>
<dbReference type="Pfam" id="PF19030">
    <property type="entry name" value="TSP1_ADAMTS"/>
    <property type="match status" value="1"/>
</dbReference>
<sequence length="576" mass="63932">MSNEALSQEEIKKLMQRCEFEKECFSPLGMEDMKIKDGQVTASSTYHIHKPFYGRLNLVSFYDDPQRTAWCADEDDKEPYLTVDLKEDKTLSGVALQGASLTDNYVTSFKLCYSQNGRSFQCVTEDITGDNERLKAGISFVILRRIICFSGLLSDTAQVDPSPIDNINPFTTWSNFGDCSVSCGKGTKKRVIKCQPKGNERNQNCPPGTESYTERVPCTNPSCPECFSAMGMSNGTIMDHEISGSSTIDKAHPAFYARVITARNERVSTRGSWCAKLTDKEQFLEVDLKTPRKVTGIGTQGQVTDDRWVVRYGITYSANGLKWTNYTEDNKQKIFVGNDDGKTLAVRHLRHPITARYVRIHPMAWYGVHICMRAEIYGCDHFGQSFKPIEVKDHDESAFKVAEDAVTTKPNQKVQVKAKAFSKGKSPAVELSTPPEVDKAGKTFHVSKSAPRPYHIQTHVVNITNHNSNIPITGFPMGLHVRPDLPKPSSDTLKQAFAVLSRQQANDLNSSKASTIHNHGAFEWGAFSKCTATCGSGVRKRYRKCSVEDCTAPGIESQVVPCTSTSVTCSGMLLMA</sequence>
<dbReference type="PROSITE" id="PS50022">
    <property type="entry name" value="FA58C_3"/>
    <property type="match status" value="2"/>
</dbReference>
<dbReference type="InterPro" id="IPR036383">
    <property type="entry name" value="TSP1_rpt_sf"/>
</dbReference>
<dbReference type="SMART" id="SM00231">
    <property type="entry name" value="FA58C"/>
    <property type="match status" value="1"/>
</dbReference>
<keyword evidence="3" id="KW-1185">Reference proteome</keyword>
<feature type="domain" description="F5/8 type C" evidence="1">
    <location>
        <begin position="24"/>
        <end position="120"/>
    </location>
</feature>
<dbReference type="CDD" id="cd00057">
    <property type="entry name" value="FA58C"/>
    <property type="match status" value="1"/>
</dbReference>
<dbReference type="Gene3D" id="2.20.100.10">
    <property type="entry name" value="Thrombospondin type-1 (TSP1) repeat"/>
    <property type="match status" value="2"/>
</dbReference>
<proteinExistence type="predicted"/>
<dbReference type="Pfam" id="PF00754">
    <property type="entry name" value="F5_F8_type_C"/>
    <property type="match status" value="2"/>
</dbReference>
<dbReference type="EMBL" id="MU826359">
    <property type="protein sequence ID" value="KAJ7379247.1"/>
    <property type="molecule type" value="Genomic_DNA"/>
</dbReference>